<dbReference type="Pfam" id="PF24289">
    <property type="entry name" value="DUF7477"/>
    <property type="match status" value="1"/>
</dbReference>
<dbReference type="InterPro" id="IPR011009">
    <property type="entry name" value="Kinase-like_dom_sf"/>
</dbReference>
<dbReference type="SMART" id="SM00220">
    <property type="entry name" value="S_TKc"/>
    <property type="match status" value="1"/>
</dbReference>
<dbReference type="AlphaFoldDB" id="A0A835BRN8"/>
<evidence type="ECO:0000313" key="5">
    <source>
        <dbReference type="Proteomes" id="UP000636709"/>
    </source>
</evidence>
<dbReference type="SUPFAM" id="SSF56112">
    <property type="entry name" value="Protein kinase-like (PK-like)"/>
    <property type="match status" value="1"/>
</dbReference>
<dbReference type="Pfam" id="PF00069">
    <property type="entry name" value="Pkinase"/>
    <property type="match status" value="1"/>
</dbReference>
<dbReference type="InterPro" id="IPR050235">
    <property type="entry name" value="CK1_Ser-Thr_kinase"/>
</dbReference>
<evidence type="ECO:0000259" key="3">
    <source>
        <dbReference type="PROSITE" id="PS50011"/>
    </source>
</evidence>
<proteinExistence type="inferred from homology"/>
<dbReference type="InterPro" id="IPR008271">
    <property type="entry name" value="Ser/Thr_kinase_AS"/>
</dbReference>
<accession>A0A835BRN8</accession>
<gene>
    <name evidence="4" type="ORF">HU200_030886</name>
</gene>
<protein>
    <recommendedName>
        <fullName evidence="2">non-specific serine/threonine protein kinase</fullName>
        <ecNumber evidence="2">2.7.11.1</ecNumber>
    </recommendedName>
</protein>
<dbReference type="GO" id="GO:0004674">
    <property type="term" value="F:protein serine/threonine kinase activity"/>
    <property type="evidence" value="ECO:0007669"/>
    <property type="project" value="UniProtKB-EC"/>
</dbReference>
<dbReference type="Proteomes" id="UP000636709">
    <property type="component" value="Unassembled WGS sequence"/>
</dbReference>
<evidence type="ECO:0000313" key="4">
    <source>
        <dbReference type="EMBL" id="KAF8705691.1"/>
    </source>
</evidence>
<comment type="similarity">
    <text evidence="1">Belongs to the protein kinase superfamily. CK1 Ser/Thr protein kinase family. Casein kinase I subfamily.</text>
</comment>
<dbReference type="OrthoDB" id="1932208at2759"/>
<name>A0A835BRN8_9POAL</name>
<dbReference type="EC" id="2.7.11.1" evidence="2"/>
<dbReference type="GO" id="GO:0005524">
    <property type="term" value="F:ATP binding"/>
    <property type="evidence" value="ECO:0007669"/>
    <property type="project" value="InterPro"/>
</dbReference>
<dbReference type="PROSITE" id="PS50011">
    <property type="entry name" value="PROTEIN_KINASE_DOM"/>
    <property type="match status" value="1"/>
</dbReference>
<dbReference type="EMBL" id="JACEFO010001768">
    <property type="protein sequence ID" value="KAF8705691.1"/>
    <property type="molecule type" value="Genomic_DNA"/>
</dbReference>
<keyword evidence="5" id="KW-1185">Reference proteome</keyword>
<sequence length="553" mass="63076">MQVMDMLGPSLWDVWNNNSHSWVSAQYLMSVEMVACIGIEAISILEKMHSKGYVHGDVKPENFLLGPPGTPDEKKLFLVDLGLATKWKDNGTGQHVEYDQRPDIFRGTVRYASVHAHLGRTGSRRDDLESLAYTLIFLLRGRLPWQGYQGENKGFLVCKKKMATSPESLCGICPQPFRHFVEYVVNLKFDEEPNYAKCISLFDGIVGPNPDVRPINTDGAQKLIYQVGQKRGRLIADENDDEQPKKKIRMGMPATQWISVYNARRPMKQRYHYNVADNRLLQHIQKGNEDGLFISSVASSSNLWALIMDAGTGFTSQVYELSHHFLHKEWIMEQWERNFYITALAGANNGSSLVIMSRGTQYAQQSYKVSDSFPFKWINKKWKEGFYVTAMATAGSRWAVVMSRNAGFSAQVVELDFLYPSEGIHMRWDNGYRITATAATWDQAAFILSVPRRKPTDETQETLRTSAFPSQHVKVASPSSLFLFEIVFPPANQSFYRTNGPRTSTLLPFAMEGRCPEARFSEQDILINKRWFDDKRWGILNEAQNFANLLTRN</sequence>
<dbReference type="PROSITE" id="PS00108">
    <property type="entry name" value="PROTEIN_KINASE_ST"/>
    <property type="match status" value="1"/>
</dbReference>
<dbReference type="InterPro" id="IPR000719">
    <property type="entry name" value="Prot_kinase_dom"/>
</dbReference>
<organism evidence="4 5">
    <name type="scientific">Digitaria exilis</name>
    <dbReference type="NCBI Taxonomy" id="1010633"/>
    <lineage>
        <taxon>Eukaryota</taxon>
        <taxon>Viridiplantae</taxon>
        <taxon>Streptophyta</taxon>
        <taxon>Embryophyta</taxon>
        <taxon>Tracheophyta</taxon>
        <taxon>Spermatophyta</taxon>
        <taxon>Magnoliopsida</taxon>
        <taxon>Liliopsida</taxon>
        <taxon>Poales</taxon>
        <taxon>Poaceae</taxon>
        <taxon>PACMAD clade</taxon>
        <taxon>Panicoideae</taxon>
        <taxon>Panicodae</taxon>
        <taxon>Paniceae</taxon>
        <taxon>Anthephorinae</taxon>
        <taxon>Digitaria</taxon>
    </lineage>
</organism>
<evidence type="ECO:0000256" key="2">
    <source>
        <dbReference type="ARBA" id="ARBA00012513"/>
    </source>
</evidence>
<feature type="domain" description="Protein kinase" evidence="3">
    <location>
        <begin position="1"/>
        <end position="206"/>
    </location>
</feature>
<reference evidence="4" key="1">
    <citation type="submission" date="2020-07" db="EMBL/GenBank/DDBJ databases">
        <title>Genome sequence and genetic diversity analysis of an under-domesticated orphan crop, white fonio (Digitaria exilis).</title>
        <authorList>
            <person name="Bennetzen J.L."/>
            <person name="Chen S."/>
            <person name="Ma X."/>
            <person name="Wang X."/>
            <person name="Yssel A.E.J."/>
            <person name="Chaluvadi S.R."/>
            <person name="Johnson M."/>
            <person name="Gangashetty P."/>
            <person name="Hamidou F."/>
            <person name="Sanogo M.D."/>
            <person name="Zwaenepoel A."/>
            <person name="Wallace J."/>
            <person name="Van De Peer Y."/>
            <person name="Van Deynze A."/>
        </authorList>
    </citation>
    <scope>NUCLEOTIDE SEQUENCE</scope>
    <source>
        <tissue evidence="4">Leaves</tissue>
    </source>
</reference>
<dbReference type="InterPro" id="IPR055900">
    <property type="entry name" value="DUF7477"/>
</dbReference>
<comment type="caution">
    <text evidence="4">The sequence shown here is derived from an EMBL/GenBank/DDBJ whole genome shotgun (WGS) entry which is preliminary data.</text>
</comment>
<evidence type="ECO:0000256" key="1">
    <source>
        <dbReference type="ARBA" id="ARBA00005926"/>
    </source>
</evidence>
<dbReference type="Gene3D" id="1.10.510.10">
    <property type="entry name" value="Transferase(Phosphotransferase) domain 1"/>
    <property type="match status" value="1"/>
</dbReference>
<dbReference type="PANTHER" id="PTHR11909">
    <property type="entry name" value="CASEIN KINASE-RELATED"/>
    <property type="match status" value="1"/>
</dbReference>